<keyword evidence="10" id="KW-0175">Coiled coil</keyword>
<evidence type="ECO:0000256" key="2">
    <source>
        <dbReference type="ARBA" id="ARBA00022475"/>
    </source>
</evidence>
<dbReference type="InterPro" id="IPR029151">
    <property type="entry name" value="Sensor-like_sf"/>
</dbReference>
<evidence type="ECO:0000259" key="13">
    <source>
        <dbReference type="PROSITE" id="PS50885"/>
    </source>
</evidence>
<keyword evidence="15" id="KW-1185">Reference proteome</keyword>
<dbReference type="SUPFAM" id="SSF58104">
    <property type="entry name" value="Methyl-accepting chemotaxis protein (MCP) signaling domain"/>
    <property type="match status" value="1"/>
</dbReference>
<dbReference type="Gene3D" id="1.10.8.500">
    <property type="entry name" value="HAMP domain in histidine kinase"/>
    <property type="match status" value="1"/>
</dbReference>
<evidence type="ECO:0000313" key="15">
    <source>
        <dbReference type="Proteomes" id="UP000037043"/>
    </source>
</evidence>
<dbReference type="InterPro" id="IPR004089">
    <property type="entry name" value="MCPsignal_dom"/>
</dbReference>
<dbReference type="PATRIC" id="fig|1121318.3.peg.1048"/>
<dbReference type="SMART" id="SM00304">
    <property type="entry name" value="HAMP"/>
    <property type="match status" value="1"/>
</dbReference>
<proteinExistence type="inferred from homology"/>
<dbReference type="CDD" id="cd12914">
    <property type="entry name" value="PDC1_DGC_like"/>
    <property type="match status" value="1"/>
</dbReference>
<comment type="caution">
    <text evidence="14">The sequence shown here is derived from an EMBL/GenBank/DDBJ whole genome shotgun (WGS) entry which is preliminary data.</text>
</comment>
<feature type="transmembrane region" description="Helical" evidence="11">
    <location>
        <begin position="294"/>
        <end position="317"/>
    </location>
</feature>
<evidence type="ECO:0000256" key="6">
    <source>
        <dbReference type="ARBA" id="ARBA00023136"/>
    </source>
</evidence>
<evidence type="ECO:0000256" key="5">
    <source>
        <dbReference type="ARBA" id="ARBA00022989"/>
    </source>
</evidence>
<dbReference type="PANTHER" id="PTHR32089:SF112">
    <property type="entry name" value="LYSOZYME-LIKE PROTEIN-RELATED"/>
    <property type="match status" value="1"/>
</dbReference>
<dbReference type="PROSITE" id="PS50885">
    <property type="entry name" value="HAMP"/>
    <property type="match status" value="1"/>
</dbReference>
<feature type="transmembrane region" description="Helical" evidence="11">
    <location>
        <begin position="7"/>
        <end position="29"/>
    </location>
</feature>
<dbReference type="Pfam" id="PF00672">
    <property type="entry name" value="HAMP"/>
    <property type="match status" value="1"/>
</dbReference>
<evidence type="ECO:0000256" key="1">
    <source>
        <dbReference type="ARBA" id="ARBA00004651"/>
    </source>
</evidence>
<dbReference type="AlphaFoldDB" id="A0A0L6ZBX1"/>
<dbReference type="EMBL" id="LHUR01000013">
    <property type="protein sequence ID" value="KOA20452.1"/>
    <property type="molecule type" value="Genomic_DNA"/>
</dbReference>
<reference evidence="15" key="1">
    <citation type="submission" date="2015-08" db="EMBL/GenBank/DDBJ databases">
        <title>Genome sequence of the strict anaerobe Clostridium homopropionicum LuHBu1 (DSM 5847T).</title>
        <authorList>
            <person name="Poehlein A."/>
            <person name="Beck M."/>
            <person name="Schiel-Bengelsdorf B."/>
            <person name="Bengelsdorf F.R."/>
            <person name="Daniel R."/>
            <person name="Duerre P."/>
        </authorList>
    </citation>
    <scope>NUCLEOTIDE SEQUENCE [LARGE SCALE GENOMIC DNA]</scope>
    <source>
        <strain evidence="15">DSM 5847</strain>
    </source>
</reference>
<evidence type="ECO:0000256" key="7">
    <source>
        <dbReference type="ARBA" id="ARBA00023224"/>
    </source>
</evidence>
<dbReference type="Gene3D" id="3.30.450.20">
    <property type="entry name" value="PAS domain"/>
    <property type="match status" value="2"/>
</dbReference>
<accession>A0A0L6ZBX1</accession>
<keyword evidence="4 11" id="KW-0812">Transmembrane</keyword>
<dbReference type="RefSeq" id="WP_052220623.1">
    <property type="nucleotide sequence ID" value="NZ_LHUR01000013.1"/>
</dbReference>
<keyword evidence="7 9" id="KW-0807">Transducer</keyword>
<organism evidence="14 15">
    <name type="scientific">Clostridium homopropionicum DSM 5847</name>
    <dbReference type="NCBI Taxonomy" id="1121318"/>
    <lineage>
        <taxon>Bacteria</taxon>
        <taxon>Bacillati</taxon>
        <taxon>Bacillota</taxon>
        <taxon>Clostridia</taxon>
        <taxon>Eubacteriales</taxon>
        <taxon>Clostridiaceae</taxon>
        <taxon>Clostridium</taxon>
    </lineage>
</organism>
<dbReference type="CDD" id="cd06225">
    <property type="entry name" value="HAMP"/>
    <property type="match status" value="1"/>
</dbReference>
<protein>
    <submittedName>
        <fullName evidence="14">Methyl-accepting chemotaxis protein McpA</fullName>
    </submittedName>
</protein>
<dbReference type="GO" id="GO:0005886">
    <property type="term" value="C:plasma membrane"/>
    <property type="evidence" value="ECO:0007669"/>
    <property type="project" value="UniProtKB-SubCell"/>
</dbReference>
<dbReference type="Proteomes" id="UP000037043">
    <property type="component" value="Unassembled WGS sequence"/>
</dbReference>
<gene>
    <name evidence="14" type="primary">mcpA_1</name>
    <name evidence="14" type="ORF">CLHOM_10400</name>
</gene>
<dbReference type="PANTHER" id="PTHR32089">
    <property type="entry name" value="METHYL-ACCEPTING CHEMOTAXIS PROTEIN MCPB"/>
    <property type="match status" value="1"/>
</dbReference>
<comment type="subcellular location">
    <subcellularLocation>
        <location evidence="1">Cell membrane</location>
        <topology evidence="1">Multi-pass membrane protein</topology>
    </subcellularLocation>
</comment>
<dbReference type="STRING" id="36844.SAMN04488501_10845"/>
<dbReference type="GO" id="GO:0006935">
    <property type="term" value="P:chemotaxis"/>
    <property type="evidence" value="ECO:0007669"/>
    <property type="project" value="UniProtKB-KW"/>
</dbReference>
<evidence type="ECO:0000313" key="14">
    <source>
        <dbReference type="EMBL" id="KOA20452.1"/>
    </source>
</evidence>
<feature type="domain" description="HAMP" evidence="13">
    <location>
        <begin position="319"/>
        <end position="371"/>
    </location>
</feature>
<dbReference type="InterPro" id="IPR003660">
    <property type="entry name" value="HAMP_dom"/>
</dbReference>
<sequence length="676" mass="74180">MTIKRKLPIMISALVIVALIITSGIAFYFNMNTITNLNEEKLRTISIQEKQIITSLINSEKKHLELLAKSKQVVETAKLREKYPGNEFFALTNPEILQASDLLKKEFEKVELHEHFFLSDTKGISISDSNPKTLKVLNISSREYFQKALKGEFNISNTLVSKVDGRIVVVFAAPVKDENNRVISVISNSIYIDFFSKYLKEMTIGQTGYMYLVDSVGTVLSHPNTALIAKPADNSIIKEVVEKIKTGEEVKPEVKEYESSDGVKRIQAYEVIPGVNWILGSTTTVSEMQSEANAMLKTICIVIFIAILASIALGIIISRKITIPIGKLAVLMGKAAEGDLTVKCKVESKDEIGDLGTSFNSMTEKIRELTNKINDSISVVSSTVETLTNSTESTSLSIDEVAKTVQQIAEGSSSQSESIQEVVEKLSKVGNEIENLDNYSGEMKNNTEAILKVNESSKDIVKLLLEKTDENHKAVEKVSEIMDELKNSSSNIGAIIEAISNIADQTNLLALNAAIEAARAGDAGKGFAVVAEEVRKLAEESSESANQIGNIITDIQNKTNDAVGIVSQVKNAVEEQNNVVNKTEETFKEISRNIDNIAEKVEHMNKSIKNMNKDKEEVIEDMHSVSAVSEETAASSEEVSASTEEQSAAMEELSGFVSKLNSMVEELSQAVKIFKL</sequence>
<dbReference type="GO" id="GO:0007165">
    <property type="term" value="P:signal transduction"/>
    <property type="evidence" value="ECO:0007669"/>
    <property type="project" value="UniProtKB-KW"/>
</dbReference>
<dbReference type="CDD" id="cd11386">
    <property type="entry name" value="MCP_signal"/>
    <property type="match status" value="1"/>
</dbReference>
<dbReference type="PROSITE" id="PS50111">
    <property type="entry name" value="CHEMOTAXIS_TRANSDUC_2"/>
    <property type="match status" value="1"/>
</dbReference>
<evidence type="ECO:0000256" key="3">
    <source>
        <dbReference type="ARBA" id="ARBA00022500"/>
    </source>
</evidence>
<dbReference type="Gene3D" id="1.10.287.950">
    <property type="entry name" value="Methyl-accepting chemotaxis protein"/>
    <property type="match status" value="1"/>
</dbReference>
<dbReference type="SUPFAM" id="SSF103190">
    <property type="entry name" value="Sensory domain-like"/>
    <property type="match status" value="1"/>
</dbReference>
<evidence type="ECO:0000259" key="12">
    <source>
        <dbReference type="PROSITE" id="PS50111"/>
    </source>
</evidence>
<dbReference type="InterPro" id="IPR033479">
    <property type="entry name" value="dCache_1"/>
</dbReference>
<evidence type="ECO:0000256" key="4">
    <source>
        <dbReference type="ARBA" id="ARBA00022692"/>
    </source>
</evidence>
<evidence type="ECO:0000256" key="8">
    <source>
        <dbReference type="ARBA" id="ARBA00029447"/>
    </source>
</evidence>
<keyword evidence="5 11" id="KW-1133">Transmembrane helix</keyword>
<comment type="similarity">
    <text evidence="8">Belongs to the methyl-accepting chemotaxis (MCP) protein family.</text>
</comment>
<evidence type="ECO:0000256" key="9">
    <source>
        <dbReference type="PROSITE-ProRule" id="PRU00284"/>
    </source>
</evidence>
<name>A0A0L6ZBX1_9CLOT</name>
<feature type="coiled-coil region" evidence="10">
    <location>
        <begin position="566"/>
        <end position="621"/>
    </location>
</feature>
<keyword evidence="2" id="KW-1003">Cell membrane</keyword>
<dbReference type="SMART" id="SM00283">
    <property type="entry name" value="MA"/>
    <property type="match status" value="1"/>
</dbReference>
<dbReference type="Pfam" id="PF00015">
    <property type="entry name" value="MCPsignal"/>
    <property type="match status" value="1"/>
</dbReference>
<feature type="domain" description="Methyl-accepting transducer" evidence="12">
    <location>
        <begin position="390"/>
        <end position="647"/>
    </location>
</feature>
<dbReference type="CDD" id="cd18774">
    <property type="entry name" value="PDC2_HK_sensor"/>
    <property type="match status" value="1"/>
</dbReference>
<evidence type="ECO:0000256" key="10">
    <source>
        <dbReference type="SAM" id="Coils"/>
    </source>
</evidence>
<dbReference type="Pfam" id="PF02743">
    <property type="entry name" value="dCache_1"/>
    <property type="match status" value="1"/>
</dbReference>
<evidence type="ECO:0000256" key="11">
    <source>
        <dbReference type="SAM" id="Phobius"/>
    </source>
</evidence>
<keyword evidence="3" id="KW-0145">Chemotaxis</keyword>
<keyword evidence="6 11" id="KW-0472">Membrane</keyword>